<evidence type="ECO:0000256" key="1">
    <source>
        <dbReference type="ARBA" id="ARBA00004477"/>
    </source>
</evidence>
<evidence type="ECO:0000256" key="3">
    <source>
        <dbReference type="ARBA" id="ARBA00022516"/>
    </source>
</evidence>
<evidence type="ECO:0000313" key="15">
    <source>
        <dbReference type="Proteomes" id="UP001465755"/>
    </source>
</evidence>
<dbReference type="Pfam" id="PF03694">
    <property type="entry name" value="Erg28"/>
    <property type="match status" value="1"/>
</dbReference>
<keyword evidence="10 13" id="KW-0472">Membrane</keyword>
<proteinExistence type="inferred from homology"/>
<keyword evidence="6" id="KW-0752">Steroid biosynthesis</keyword>
<evidence type="ECO:0000256" key="5">
    <source>
        <dbReference type="ARBA" id="ARBA00022824"/>
    </source>
</evidence>
<comment type="subcellular location">
    <subcellularLocation>
        <location evidence="1">Endoplasmic reticulum membrane</location>
        <topology evidence="1">Multi-pass membrane protein</topology>
    </subcellularLocation>
</comment>
<evidence type="ECO:0000256" key="7">
    <source>
        <dbReference type="ARBA" id="ARBA00022989"/>
    </source>
</evidence>
<evidence type="ECO:0000256" key="9">
    <source>
        <dbReference type="ARBA" id="ARBA00023098"/>
    </source>
</evidence>
<dbReference type="EMBL" id="JALJOQ010000041">
    <property type="protein sequence ID" value="KAK9805834.1"/>
    <property type="molecule type" value="Genomic_DNA"/>
</dbReference>
<dbReference type="Proteomes" id="UP001465755">
    <property type="component" value="Unassembled WGS sequence"/>
</dbReference>
<keyword evidence="5" id="KW-0256">Endoplasmic reticulum</keyword>
<keyword evidence="7 13" id="KW-1133">Transmembrane helix</keyword>
<evidence type="ECO:0000256" key="10">
    <source>
        <dbReference type="ARBA" id="ARBA00023136"/>
    </source>
</evidence>
<dbReference type="GO" id="GO:0005789">
    <property type="term" value="C:endoplasmic reticulum membrane"/>
    <property type="evidence" value="ECO:0007669"/>
    <property type="project" value="UniProtKB-SubCell"/>
</dbReference>
<feature type="transmembrane region" description="Helical" evidence="13">
    <location>
        <begin position="12"/>
        <end position="28"/>
    </location>
</feature>
<feature type="transmembrane region" description="Helical" evidence="13">
    <location>
        <begin position="48"/>
        <end position="68"/>
    </location>
</feature>
<accession>A0AAW1PBL3</accession>
<evidence type="ECO:0000313" key="14">
    <source>
        <dbReference type="EMBL" id="KAK9805834.1"/>
    </source>
</evidence>
<keyword evidence="3" id="KW-0444">Lipid biosynthesis</keyword>
<dbReference type="PANTHER" id="PTHR15451:SF19">
    <property type="entry name" value="ERGOSTEROL BIOSYNTHETIC PROTEIN 28 HOMOLOG"/>
    <property type="match status" value="1"/>
</dbReference>
<keyword evidence="11" id="KW-1207">Sterol metabolism</keyword>
<dbReference type="GO" id="GO:0016126">
    <property type="term" value="P:sterol biosynthetic process"/>
    <property type="evidence" value="ECO:0007669"/>
    <property type="project" value="UniProtKB-KW"/>
</dbReference>
<evidence type="ECO:0008006" key="16">
    <source>
        <dbReference type="Google" id="ProtNLM"/>
    </source>
</evidence>
<dbReference type="PANTHER" id="PTHR15451">
    <property type="entry name" value="ERGOSTEROL BIOSYNTHETIC PROTEIN 28-RELATED"/>
    <property type="match status" value="1"/>
</dbReference>
<organism evidence="14 15">
    <name type="scientific">Symbiochloris irregularis</name>
    <dbReference type="NCBI Taxonomy" id="706552"/>
    <lineage>
        <taxon>Eukaryota</taxon>
        <taxon>Viridiplantae</taxon>
        <taxon>Chlorophyta</taxon>
        <taxon>core chlorophytes</taxon>
        <taxon>Trebouxiophyceae</taxon>
        <taxon>Trebouxiales</taxon>
        <taxon>Trebouxiaceae</taxon>
        <taxon>Symbiochloris</taxon>
    </lineage>
</organism>
<evidence type="ECO:0000256" key="6">
    <source>
        <dbReference type="ARBA" id="ARBA00022955"/>
    </source>
</evidence>
<evidence type="ECO:0000256" key="8">
    <source>
        <dbReference type="ARBA" id="ARBA00023011"/>
    </source>
</evidence>
<keyword evidence="12" id="KW-0753">Steroid metabolism</keyword>
<comment type="similarity">
    <text evidence="2">Belongs to the ERG28 family.</text>
</comment>
<evidence type="ECO:0000256" key="11">
    <source>
        <dbReference type="ARBA" id="ARBA00023166"/>
    </source>
</evidence>
<keyword evidence="8" id="KW-0756">Sterol biosynthesis</keyword>
<comment type="caution">
    <text evidence="14">The sequence shown here is derived from an EMBL/GenBank/DDBJ whole genome shotgun (WGS) entry which is preliminary data.</text>
</comment>
<evidence type="ECO:0000256" key="2">
    <source>
        <dbReference type="ARBA" id="ARBA00005377"/>
    </source>
</evidence>
<evidence type="ECO:0000256" key="4">
    <source>
        <dbReference type="ARBA" id="ARBA00022692"/>
    </source>
</evidence>
<reference evidence="14 15" key="1">
    <citation type="journal article" date="2024" name="Nat. Commun.">
        <title>Phylogenomics reveals the evolutionary origins of lichenization in chlorophyte algae.</title>
        <authorList>
            <person name="Puginier C."/>
            <person name="Libourel C."/>
            <person name="Otte J."/>
            <person name="Skaloud P."/>
            <person name="Haon M."/>
            <person name="Grisel S."/>
            <person name="Petersen M."/>
            <person name="Berrin J.G."/>
            <person name="Delaux P.M."/>
            <person name="Dal Grande F."/>
            <person name="Keller J."/>
        </authorList>
    </citation>
    <scope>NUCLEOTIDE SEQUENCE [LARGE SCALE GENOMIC DNA]</scope>
    <source>
        <strain evidence="14 15">SAG 2036</strain>
    </source>
</reference>
<dbReference type="InterPro" id="IPR005352">
    <property type="entry name" value="Erg28"/>
</dbReference>
<feature type="transmembrane region" description="Helical" evidence="13">
    <location>
        <begin position="110"/>
        <end position="127"/>
    </location>
</feature>
<gene>
    <name evidence="14" type="ORF">WJX73_005799</name>
</gene>
<dbReference type="AlphaFoldDB" id="A0AAW1PBL3"/>
<keyword evidence="4 13" id="KW-0812">Transmembrane</keyword>
<protein>
    <recommendedName>
        <fullName evidence="16">Ergosterol biosynthetic protein 28</fullName>
    </recommendedName>
</protein>
<keyword evidence="15" id="KW-1185">Reference proteome</keyword>
<dbReference type="GO" id="GO:0030674">
    <property type="term" value="F:protein-macromolecule adaptor activity"/>
    <property type="evidence" value="ECO:0007669"/>
    <property type="project" value="TreeGrafter"/>
</dbReference>
<evidence type="ECO:0000256" key="13">
    <source>
        <dbReference type="SAM" id="Phobius"/>
    </source>
</evidence>
<keyword evidence="9" id="KW-0443">Lipid metabolism</keyword>
<name>A0AAW1PBL3_9CHLO</name>
<evidence type="ECO:0000256" key="12">
    <source>
        <dbReference type="ARBA" id="ARBA00023221"/>
    </source>
</evidence>
<feature type="transmembrane region" description="Helical" evidence="13">
    <location>
        <begin position="75"/>
        <end position="98"/>
    </location>
</feature>
<sequence length="150" mass="16767">MTVPVTALRRWLVAVALLRCLSVYLGFFNVSTFKNNLFDLQPDLVNDLYGRTFAIWTLTTCVLCLICAKNPCVPAIYGATLASFVAAFAHFSTEAIFFKTISWKSAANPMVVAGISLVWMGAGWNYYTNLARDPEFTLSEDQEHESNKHD</sequence>